<keyword evidence="4" id="KW-0689">Ribosomal protein</keyword>
<keyword evidence="6" id="KW-0687">Ribonucleoprotein</keyword>
<evidence type="ECO:0000256" key="2">
    <source>
        <dbReference type="ARBA" id="ARBA00005556"/>
    </source>
</evidence>
<keyword evidence="9" id="KW-1185">Reference proteome</keyword>
<dbReference type="Proteomes" id="UP001347796">
    <property type="component" value="Unassembled WGS sequence"/>
</dbReference>
<dbReference type="InterPro" id="IPR019346">
    <property type="entry name" value="Ribosomal_mL42"/>
</dbReference>
<dbReference type="Pfam" id="PF10210">
    <property type="entry name" value="MRP-S32"/>
    <property type="match status" value="1"/>
</dbReference>
<evidence type="ECO:0000256" key="1">
    <source>
        <dbReference type="ARBA" id="ARBA00004173"/>
    </source>
</evidence>
<proteinExistence type="inferred from homology"/>
<dbReference type="PANTHER" id="PTHR13450:SF4">
    <property type="entry name" value="LARGE RIBOSOMAL SUBUNIT PROTEIN ML42"/>
    <property type="match status" value="1"/>
</dbReference>
<evidence type="ECO:0000256" key="5">
    <source>
        <dbReference type="ARBA" id="ARBA00023128"/>
    </source>
</evidence>
<accession>A0AAN8PRT6</accession>
<dbReference type="GO" id="GO:0005762">
    <property type="term" value="C:mitochondrial large ribosomal subunit"/>
    <property type="evidence" value="ECO:0007669"/>
    <property type="project" value="TreeGrafter"/>
</dbReference>
<comment type="caution">
    <text evidence="8">The sequence shown here is derived from an EMBL/GenBank/DDBJ whole genome shotgun (WGS) entry which is preliminary data.</text>
</comment>
<keyword evidence="5" id="KW-0496">Mitochondrion</keyword>
<evidence type="ECO:0000256" key="3">
    <source>
        <dbReference type="ARBA" id="ARBA00022946"/>
    </source>
</evidence>
<protein>
    <recommendedName>
        <fullName evidence="7">Large ribosomal subunit protein mL42</fullName>
    </recommendedName>
</protein>
<reference evidence="8 9" key="1">
    <citation type="submission" date="2024-01" db="EMBL/GenBank/DDBJ databases">
        <title>The genome of the rayed Mediterranean limpet Patella caerulea (Linnaeus, 1758).</title>
        <authorList>
            <person name="Anh-Thu Weber A."/>
            <person name="Halstead-Nussloch G."/>
        </authorList>
    </citation>
    <scope>NUCLEOTIDE SEQUENCE [LARGE SCALE GENOMIC DNA]</scope>
    <source>
        <strain evidence="8">AATW-2023a</strain>
        <tissue evidence="8">Whole specimen</tissue>
    </source>
</reference>
<gene>
    <name evidence="8" type="ORF">SNE40_015262</name>
</gene>
<evidence type="ECO:0000256" key="6">
    <source>
        <dbReference type="ARBA" id="ARBA00023274"/>
    </source>
</evidence>
<organism evidence="8 9">
    <name type="scientific">Patella caerulea</name>
    <name type="common">Rayed Mediterranean limpet</name>
    <dbReference type="NCBI Taxonomy" id="87958"/>
    <lineage>
        <taxon>Eukaryota</taxon>
        <taxon>Metazoa</taxon>
        <taxon>Spiralia</taxon>
        <taxon>Lophotrochozoa</taxon>
        <taxon>Mollusca</taxon>
        <taxon>Gastropoda</taxon>
        <taxon>Patellogastropoda</taxon>
        <taxon>Patelloidea</taxon>
        <taxon>Patellidae</taxon>
        <taxon>Patella</taxon>
    </lineage>
</organism>
<name>A0AAN8PRT6_PATCE</name>
<dbReference type="PANTHER" id="PTHR13450">
    <property type="entry name" value="MITOCHONDRIAL 39S RIBOSOMAL PROTEIN L42"/>
    <property type="match status" value="1"/>
</dbReference>
<keyword evidence="3" id="KW-0809">Transit peptide</keyword>
<dbReference type="EMBL" id="JAZGQO010000010">
    <property type="protein sequence ID" value="KAK6177086.1"/>
    <property type="molecule type" value="Genomic_DNA"/>
</dbReference>
<evidence type="ECO:0000313" key="9">
    <source>
        <dbReference type="Proteomes" id="UP001347796"/>
    </source>
</evidence>
<comment type="subcellular location">
    <subcellularLocation>
        <location evidence="1">Mitochondrion</location>
    </subcellularLocation>
</comment>
<comment type="similarity">
    <text evidence="2">Belongs to the mitochondrion-specific ribosomal protein mL42 family.</text>
</comment>
<evidence type="ECO:0000256" key="7">
    <source>
        <dbReference type="ARBA" id="ARBA00035189"/>
    </source>
</evidence>
<sequence length="108" mass="12890">MYCKIPTFTYRSTQSCLSPDGSCILFWHPEQNFPYEHTQPIPRKVKELEEADTVLKVQLLKEEEIKHRPDGPTDAELSNIFYETKHRWFPRPEKKYRKVNPPKDRDGL</sequence>
<evidence type="ECO:0000256" key="4">
    <source>
        <dbReference type="ARBA" id="ARBA00022980"/>
    </source>
</evidence>
<dbReference type="AlphaFoldDB" id="A0AAN8PRT6"/>
<evidence type="ECO:0000313" key="8">
    <source>
        <dbReference type="EMBL" id="KAK6177086.1"/>
    </source>
</evidence>